<reference evidence="2 3" key="1">
    <citation type="submission" date="2022-12" db="EMBL/GenBank/DDBJ databases">
        <title>Chromosome-level genome of Tegillarca granosa.</title>
        <authorList>
            <person name="Kim J."/>
        </authorList>
    </citation>
    <scope>NUCLEOTIDE SEQUENCE [LARGE SCALE GENOMIC DNA]</scope>
    <source>
        <strain evidence="2">Teg-2019</strain>
        <tissue evidence="2">Adductor muscle</tissue>
    </source>
</reference>
<organism evidence="2 3">
    <name type="scientific">Tegillarca granosa</name>
    <name type="common">Malaysian cockle</name>
    <name type="synonym">Anadara granosa</name>
    <dbReference type="NCBI Taxonomy" id="220873"/>
    <lineage>
        <taxon>Eukaryota</taxon>
        <taxon>Metazoa</taxon>
        <taxon>Spiralia</taxon>
        <taxon>Lophotrochozoa</taxon>
        <taxon>Mollusca</taxon>
        <taxon>Bivalvia</taxon>
        <taxon>Autobranchia</taxon>
        <taxon>Pteriomorphia</taxon>
        <taxon>Arcoida</taxon>
        <taxon>Arcoidea</taxon>
        <taxon>Arcidae</taxon>
        <taxon>Tegillarca</taxon>
    </lineage>
</organism>
<proteinExistence type="predicted"/>
<comment type="caution">
    <text evidence="2">The sequence shown here is derived from an EMBL/GenBank/DDBJ whole genome shotgun (WGS) entry which is preliminary data.</text>
</comment>
<accession>A0ABQ9G0S3</accession>
<evidence type="ECO:0000313" key="2">
    <source>
        <dbReference type="EMBL" id="KAJ8321553.1"/>
    </source>
</evidence>
<sequence length="440" mass="49832">MSIVLPGRNLKVNFLAPSKAFQDAKETLGPEYFDAQLIECPQNAVELSKLIKEWDELDKQRFKAVEEVRRNQRVLLHTLSSRYTFSKSSNSLESLTSISDVKLPPPGFRYHADGSKKVEDGNGKKNSVLDLGTFEEDGEENDTIIVDTLIGKTSVAKVSIPQRIGFDKLVKTSKFDTTETKPLSSETEHYKDNHEIDKETLLRFKLEIEQMMADSDLRQELPKNASASRCRISKQLQFEPVSRSEPSTDKTHSNDGFPFRQKSSGFFRVENKIDALYKPIRKTPICSKCTACRYKLQHSSVDFRKLQQSLNNPKFRRWNIAPQGVLVESPKFSPRMASAIYRRSPRVPTNTGTSENQPMSESKTSSKGKLSQKAYTSNVKSKSPTNSQIKTMKSEKSHLPGRPQTARLPKSKPTSEVDVRNAKSANLRQTPMKVRNVKKK</sequence>
<gene>
    <name evidence="2" type="ORF">KUTeg_000895</name>
</gene>
<keyword evidence="3" id="KW-1185">Reference proteome</keyword>
<evidence type="ECO:0000313" key="3">
    <source>
        <dbReference type="Proteomes" id="UP001217089"/>
    </source>
</evidence>
<dbReference type="Proteomes" id="UP001217089">
    <property type="component" value="Unassembled WGS sequence"/>
</dbReference>
<evidence type="ECO:0000256" key="1">
    <source>
        <dbReference type="SAM" id="MobiDB-lite"/>
    </source>
</evidence>
<feature type="compositionally biased region" description="Polar residues" evidence="1">
    <location>
        <begin position="347"/>
        <end position="391"/>
    </location>
</feature>
<protein>
    <submittedName>
        <fullName evidence="2">Uncharacterized protein</fullName>
    </submittedName>
</protein>
<feature type="region of interest" description="Disordered" evidence="1">
    <location>
        <begin position="337"/>
        <end position="440"/>
    </location>
</feature>
<feature type="region of interest" description="Disordered" evidence="1">
    <location>
        <begin position="238"/>
        <end position="257"/>
    </location>
</feature>
<dbReference type="EMBL" id="JARBDR010000032">
    <property type="protein sequence ID" value="KAJ8321553.1"/>
    <property type="molecule type" value="Genomic_DNA"/>
</dbReference>
<name>A0ABQ9G0S3_TEGGR</name>